<dbReference type="SUPFAM" id="SSF47413">
    <property type="entry name" value="lambda repressor-like DNA-binding domains"/>
    <property type="match status" value="1"/>
</dbReference>
<dbReference type="InterPro" id="IPR000843">
    <property type="entry name" value="HTH_LacI"/>
</dbReference>
<reference evidence="5 6" key="1">
    <citation type="submission" date="2019-06" db="EMBL/GenBank/DDBJ databases">
        <title>Whole genome shotgun sequence of Paenarthrobacter aurescens NBRC 12136.</title>
        <authorList>
            <person name="Hosoyama A."/>
            <person name="Uohara A."/>
            <person name="Ohji S."/>
            <person name="Ichikawa N."/>
        </authorList>
    </citation>
    <scope>NUCLEOTIDE SEQUENCE [LARGE SCALE GENOMIC DNA]</scope>
    <source>
        <strain evidence="5 6">NBRC 12136</strain>
    </source>
</reference>
<evidence type="ECO:0000313" key="5">
    <source>
        <dbReference type="EMBL" id="GEB17596.1"/>
    </source>
</evidence>
<dbReference type="InterPro" id="IPR028082">
    <property type="entry name" value="Peripla_BP_I"/>
</dbReference>
<evidence type="ECO:0000259" key="4">
    <source>
        <dbReference type="PROSITE" id="PS50932"/>
    </source>
</evidence>
<gene>
    <name evidence="5" type="ORF">AAU01_03510</name>
</gene>
<dbReference type="PROSITE" id="PS50932">
    <property type="entry name" value="HTH_LACI_2"/>
    <property type="match status" value="1"/>
</dbReference>
<sequence>MTTSAVQTSRGPVTRKDVARYAGVSTAVVSYVVNGGPKNVAPATEAKVREAIRVLGYRPNAAARALKLGSSETIGVVVPDNTNPFFTQLAHAVEDAAAELGFGMVLTNSDGSLTRERKNIRTLAARQVDGVFLASCVFDPDVTELEASEIPSVLLNNAGSPPGINSVGVDLEAGARAAVEHLIGHGHTNIGLAIGTNTGNQLDGREVGWLATLRDAGLPDGPMLHGPFSRPGGYEVGKRFLAMANRPTAIFASNDMQAIGILRALHEAGVRVPDDMALVSFDGSLDAEYSWPALTTVAQPVKAMAEAAVQALVGKGRGEELQHQILPTELIIRQSCGCK</sequence>
<evidence type="ECO:0000313" key="6">
    <source>
        <dbReference type="Proteomes" id="UP000317715"/>
    </source>
</evidence>
<dbReference type="Pfam" id="PF00356">
    <property type="entry name" value="LacI"/>
    <property type="match status" value="1"/>
</dbReference>
<dbReference type="SUPFAM" id="SSF53822">
    <property type="entry name" value="Periplasmic binding protein-like I"/>
    <property type="match status" value="1"/>
</dbReference>
<dbReference type="InterPro" id="IPR046335">
    <property type="entry name" value="LacI/GalR-like_sensor"/>
</dbReference>
<keyword evidence="6" id="KW-1185">Reference proteome</keyword>
<keyword evidence="3" id="KW-0804">Transcription</keyword>
<dbReference type="PANTHER" id="PTHR30146">
    <property type="entry name" value="LACI-RELATED TRANSCRIPTIONAL REPRESSOR"/>
    <property type="match status" value="1"/>
</dbReference>
<dbReference type="InterPro" id="IPR010982">
    <property type="entry name" value="Lambda_DNA-bd_dom_sf"/>
</dbReference>
<keyword evidence="1" id="KW-0805">Transcription regulation</keyword>
<dbReference type="GO" id="GO:0000976">
    <property type="term" value="F:transcription cis-regulatory region binding"/>
    <property type="evidence" value="ECO:0007669"/>
    <property type="project" value="TreeGrafter"/>
</dbReference>
<dbReference type="OrthoDB" id="37081at2"/>
<dbReference type="CDD" id="cd01392">
    <property type="entry name" value="HTH_LacI"/>
    <property type="match status" value="1"/>
</dbReference>
<dbReference type="AlphaFoldDB" id="A0A4Y3NEL1"/>
<accession>A0A4Y3NEL1</accession>
<dbReference type="Gene3D" id="1.10.260.40">
    <property type="entry name" value="lambda repressor-like DNA-binding domains"/>
    <property type="match status" value="1"/>
</dbReference>
<dbReference type="Pfam" id="PF13377">
    <property type="entry name" value="Peripla_BP_3"/>
    <property type="match status" value="1"/>
</dbReference>
<feature type="domain" description="HTH lacI-type" evidence="4">
    <location>
        <begin position="13"/>
        <end position="68"/>
    </location>
</feature>
<dbReference type="Proteomes" id="UP000317715">
    <property type="component" value="Unassembled WGS sequence"/>
</dbReference>
<dbReference type="GeneID" id="97302182"/>
<dbReference type="EMBL" id="BJMD01000002">
    <property type="protein sequence ID" value="GEB17596.1"/>
    <property type="molecule type" value="Genomic_DNA"/>
</dbReference>
<evidence type="ECO:0000256" key="2">
    <source>
        <dbReference type="ARBA" id="ARBA00023125"/>
    </source>
</evidence>
<keyword evidence="2" id="KW-0238">DNA-binding</keyword>
<dbReference type="RefSeq" id="WP_141281108.1">
    <property type="nucleotide sequence ID" value="NZ_BAAAWK010000001.1"/>
</dbReference>
<protein>
    <submittedName>
        <fullName evidence="5">Putative HTH-type transcriptional regulator</fullName>
    </submittedName>
</protein>
<dbReference type="SMART" id="SM00354">
    <property type="entry name" value="HTH_LACI"/>
    <property type="match status" value="1"/>
</dbReference>
<dbReference type="GO" id="GO:0003700">
    <property type="term" value="F:DNA-binding transcription factor activity"/>
    <property type="evidence" value="ECO:0007669"/>
    <property type="project" value="TreeGrafter"/>
</dbReference>
<evidence type="ECO:0000256" key="3">
    <source>
        <dbReference type="ARBA" id="ARBA00023163"/>
    </source>
</evidence>
<dbReference type="CDD" id="cd06267">
    <property type="entry name" value="PBP1_LacI_sugar_binding-like"/>
    <property type="match status" value="1"/>
</dbReference>
<evidence type="ECO:0000256" key="1">
    <source>
        <dbReference type="ARBA" id="ARBA00023015"/>
    </source>
</evidence>
<name>A0A4Y3NEL1_PAEAU</name>
<comment type="caution">
    <text evidence="5">The sequence shown here is derived from an EMBL/GenBank/DDBJ whole genome shotgun (WGS) entry which is preliminary data.</text>
</comment>
<dbReference type="PANTHER" id="PTHR30146:SF109">
    <property type="entry name" value="HTH-TYPE TRANSCRIPTIONAL REGULATOR GALS"/>
    <property type="match status" value="1"/>
</dbReference>
<dbReference type="Gene3D" id="3.40.50.2300">
    <property type="match status" value="2"/>
</dbReference>
<proteinExistence type="predicted"/>
<organism evidence="5 6">
    <name type="scientific">Paenarthrobacter aurescens</name>
    <name type="common">Arthrobacter aurescens</name>
    <dbReference type="NCBI Taxonomy" id="43663"/>
    <lineage>
        <taxon>Bacteria</taxon>
        <taxon>Bacillati</taxon>
        <taxon>Actinomycetota</taxon>
        <taxon>Actinomycetes</taxon>
        <taxon>Micrococcales</taxon>
        <taxon>Micrococcaceae</taxon>
        <taxon>Paenarthrobacter</taxon>
    </lineage>
</organism>